<dbReference type="AlphaFoldDB" id="A0AAN7IWY9"/>
<sequence>MSESSGVPKISEKRDCQNDELMEIVKEAPVEKMTPDSCSHKDKTQEIHGKESKVIKEEHIQSADTNVGDDDKGHIAEKDEPVDPIGVLSQSTPRPTVSSLVATEDQSFLELPTCLLSSYKGRMKMERKVVYLRDSAMRMWPVLYHERPNFKILTSGWKDFSKANLIQPGDECVFSLENDLEAIYGVHIARR</sequence>
<dbReference type="EMBL" id="JAXUIC010000005">
    <property type="protein sequence ID" value="KAK4589076.1"/>
    <property type="molecule type" value="Genomic_DNA"/>
</dbReference>
<evidence type="ECO:0000256" key="5">
    <source>
        <dbReference type="ARBA" id="ARBA00023242"/>
    </source>
</evidence>
<feature type="domain" description="TF-B3" evidence="7">
    <location>
        <begin position="94"/>
        <end position="191"/>
    </location>
</feature>
<comment type="subcellular location">
    <subcellularLocation>
        <location evidence="1">Nucleus</location>
    </subcellularLocation>
</comment>
<dbReference type="CDD" id="cd10017">
    <property type="entry name" value="B3_DNA"/>
    <property type="match status" value="1"/>
</dbReference>
<feature type="compositionally biased region" description="Basic and acidic residues" evidence="6">
    <location>
        <begin position="69"/>
        <end position="79"/>
    </location>
</feature>
<evidence type="ECO:0000256" key="3">
    <source>
        <dbReference type="ARBA" id="ARBA00023125"/>
    </source>
</evidence>
<dbReference type="Pfam" id="PF02362">
    <property type="entry name" value="B3"/>
    <property type="match status" value="1"/>
</dbReference>
<evidence type="ECO:0000313" key="8">
    <source>
        <dbReference type="EMBL" id="KAK4589076.1"/>
    </source>
</evidence>
<keyword evidence="2" id="KW-0805">Transcription regulation</keyword>
<accession>A0AAN7IWY9</accession>
<keyword evidence="5" id="KW-0539">Nucleus</keyword>
<dbReference type="PANTHER" id="PTHR31391">
    <property type="entry name" value="B3 DOMAIN-CONTAINING PROTEIN OS11G0197600-RELATED"/>
    <property type="match status" value="1"/>
</dbReference>
<feature type="compositionally biased region" description="Basic and acidic residues" evidence="6">
    <location>
        <begin position="27"/>
        <end position="61"/>
    </location>
</feature>
<protein>
    <recommendedName>
        <fullName evidence="7">TF-B3 domain-containing protein</fullName>
    </recommendedName>
</protein>
<evidence type="ECO:0000256" key="6">
    <source>
        <dbReference type="SAM" id="MobiDB-lite"/>
    </source>
</evidence>
<keyword evidence="9" id="KW-1185">Reference proteome</keyword>
<comment type="caution">
    <text evidence="8">The sequence shown here is derived from an EMBL/GenBank/DDBJ whole genome shotgun (WGS) entry which is preliminary data.</text>
</comment>
<evidence type="ECO:0000313" key="9">
    <source>
        <dbReference type="Proteomes" id="UP001324115"/>
    </source>
</evidence>
<proteinExistence type="predicted"/>
<feature type="region of interest" description="Disordered" evidence="6">
    <location>
        <begin position="27"/>
        <end position="79"/>
    </location>
</feature>
<reference evidence="8 9" key="1">
    <citation type="journal article" date="2023" name="G3 (Bethesda)">
        <title>A haplotype-resolved chromosome-scale genome for Quercus rubra L. provides insights into the genetics of adaptive traits for red oak species.</title>
        <authorList>
            <person name="Kapoor B."/>
            <person name="Jenkins J."/>
            <person name="Schmutz J."/>
            <person name="Zhebentyayeva T."/>
            <person name="Kuelheim C."/>
            <person name="Coggeshall M."/>
            <person name="Heim C."/>
            <person name="Lasky J.R."/>
            <person name="Leites L."/>
            <person name="Islam-Faridi N."/>
            <person name="Romero-Severson J."/>
            <person name="DeLeo V.L."/>
            <person name="Lucas S.M."/>
            <person name="Lazic D."/>
            <person name="Gailing O."/>
            <person name="Carlson J."/>
            <person name="Staton M."/>
        </authorList>
    </citation>
    <scope>NUCLEOTIDE SEQUENCE [LARGE SCALE GENOMIC DNA]</scope>
    <source>
        <strain evidence="8">Pseudo-F2</strain>
    </source>
</reference>
<dbReference type="Gene3D" id="2.40.330.10">
    <property type="entry name" value="DNA-binding pseudobarrel domain"/>
    <property type="match status" value="1"/>
</dbReference>
<dbReference type="PROSITE" id="PS50863">
    <property type="entry name" value="B3"/>
    <property type="match status" value="1"/>
</dbReference>
<dbReference type="InterPro" id="IPR044837">
    <property type="entry name" value="REM16-like"/>
</dbReference>
<organism evidence="8 9">
    <name type="scientific">Quercus rubra</name>
    <name type="common">Northern red oak</name>
    <name type="synonym">Quercus borealis</name>
    <dbReference type="NCBI Taxonomy" id="3512"/>
    <lineage>
        <taxon>Eukaryota</taxon>
        <taxon>Viridiplantae</taxon>
        <taxon>Streptophyta</taxon>
        <taxon>Embryophyta</taxon>
        <taxon>Tracheophyta</taxon>
        <taxon>Spermatophyta</taxon>
        <taxon>Magnoliopsida</taxon>
        <taxon>eudicotyledons</taxon>
        <taxon>Gunneridae</taxon>
        <taxon>Pentapetalae</taxon>
        <taxon>rosids</taxon>
        <taxon>fabids</taxon>
        <taxon>Fagales</taxon>
        <taxon>Fagaceae</taxon>
        <taxon>Quercus</taxon>
    </lineage>
</organism>
<gene>
    <name evidence="8" type="ORF">RGQ29_019901</name>
</gene>
<keyword evidence="4" id="KW-0804">Transcription</keyword>
<evidence type="ECO:0000256" key="2">
    <source>
        <dbReference type="ARBA" id="ARBA00023015"/>
    </source>
</evidence>
<evidence type="ECO:0000256" key="4">
    <source>
        <dbReference type="ARBA" id="ARBA00023163"/>
    </source>
</evidence>
<dbReference type="InterPro" id="IPR015300">
    <property type="entry name" value="DNA-bd_pseudobarrel_sf"/>
</dbReference>
<dbReference type="GO" id="GO:0003677">
    <property type="term" value="F:DNA binding"/>
    <property type="evidence" value="ECO:0007669"/>
    <property type="project" value="UniProtKB-KW"/>
</dbReference>
<dbReference type="InterPro" id="IPR003340">
    <property type="entry name" value="B3_DNA-bd"/>
</dbReference>
<dbReference type="GO" id="GO:0005634">
    <property type="term" value="C:nucleus"/>
    <property type="evidence" value="ECO:0007669"/>
    <property type="project" value="UniProtKB-SubCell"/>
</dbReference>
<dbReference type="SUPFAM" id="SSF101936">
    <property type="entry name" value="DNA-binding pseudobarrel domain"/>
    <property type="match status" value="1"/>
</dbReference>
<evidence type="ECO:0000259" key="7">
    <source>
        <dbReference type="PROSITE" id="PS50863"/>
    </source>
</evidence>
<dbReference type="Proteomes" id="UP001324115">
    <property type="component" value="Unassembled WGS sequence"/>
</dbReference>
<evidence type="ECO:0000256" key="1">
    <source>
        <dbReference type="ARBA" id="ARBA00004123"/>
    </source>
</evidence>
<name>A0AAN7IWY9_QUERU</name>
<keyword evidence="3" id="KW-0238">DNA-binding</keyword>
<dbReference type="PANTHER" id="PTHR31391:SF108">
    <property type="entry name" value="TF-B3 DOMAIN-CONTAINING PROTEIN"/>
    <property type="match status" value="1"/>
</dbReference>